<sequence length="99" mass="10451">MSGGWTPSADPAVTEELQALFDKGLEGLVGVGYTPVAYLGSQVVAGTNHAFLCQATVVYPGAQPYYTIVYLYEDLQGNVTILNIAELDVGALCTYGAEE</sequence>
<name>A0AC61MZ75_9FIRM</name>
<accession>A0AC61MZ75</accession>
<keyword evidence="2" id="KW-1185">Reference proteome</keyword>
<proteinExistence type="predicted"/>
<protein>
    <submittedName>
        <fullName evidence="1">Uncharacterized protein</fullName>
    </submittedName>
</protein>
<gene>
    <name evidence="1" type="ORF">JYE49_01025</name>
</gene>
<dbReference type="Proteomes" id="UP000682782">
    <property type="component" value="Chromosome"/>
</dbReference>
<evidence type="ECO:0000313" key="1">
    <source>
        <dbReference type="EMBL" id="QUC68562.1"/>
    </source>
</evidence>
<evidence type="ECO:0000313" key="2">
    <source>
        <dbReference type="Proteomes" id="UP000682782"/>
    </source>
</evidence>
<dbReference type="EMBL" id="CP068393">
    <property type="protein sequence ID" value="QUC68562.1"/>
    <property type="molecule type" value="Genomic_DNA"/>
</dbReference>
<reference evidence="1" key="1">
    <citation type="submission" date="2021-01" db="EMBL/GenBank/DDBJ databases">
        <title>Complete genome sequence of Clostridiales bacterium R-7.</title>
        <authorList>
            <person name="Mahoney-Kurpe S.C."/>
            <person name="Palevich N."/>
            <person name="Koike S."/>
            <person name="Moon C.D."/>
            <person name="Attwood G.T."/>
        </authorList>
    </citation>
    <scope>NUCLEOTIDE SEQUENCE</scope>
    <source>
        <strain evidence="1">R-7</strain>
    </source>
</reference>
<organism evidence="1 2">
    <name type="scientific">Aristaeella hokkaidonensis</name>
    <dbReference type="NCBI Taxonomy" id="3046382"/>
    <lineage>
        <taxon>Bacteria</taxon>
        <taxon>Bacillati</taxon>
        <taxon>Bacillota</taxon>
        <taxon>Clostridia</taxon>
        <taxon>Eubacteriales</taxon>
        <taxon>Aristaeellaceae</taxon>
        <taxon>Aristaeella</taxon>
    </lineage>
</organism>